<dbReference type="InterPro" id="IPR005908">
    <property type="entry name" value="G1P_thy_trans_l"/>
</dbReference>
<feature type="domain" description="Nucleotidyl transferase" evidence="1">
    <location>
        <begin position="2"/>
        <end position="235"/>
    </location>
</feature>
<gene>
    <name evidence="2" type="ORF">C1I98_08825</name>
</gene>
<keyword evidence="3" id="KW-1185">Reference proteome</keyword>
<dbReference type="InterPro" id="IPR029044">
    <property type="entry name" value="Nucleotide-diphossugar_trans"/>
</dbReference>
<evidence type="ECO:0000313" key="3">
    <source>
        <dbReference type="Proteomes" id="UP000248544"/>
    </source>
</evidence>
<dbReference type="AlphaFoldDB" id="A0A2W2GUL8"/>
<dbReference type="RefSeq" id="WP_111166587.1">
    <property type="nucleotide sequence ID" value="NZ_POUA01000046.1"/>
</dbReference>
<evidence type="ECO:0000259" key="1">
    <source>
        <dbReference type="Pfam" id="PF00483"/>
    </source>
</evidence>
<protein>
    <submittedName>
        <fullName evidence="2">Glucose-1-phosphate thymidylyltransferase</fullName>
    </submittedName>
</protein>
<dbReference type="EMBL" id="POUA01000046">
    <property type="protein sequence ID" value="PZG51383.1"/>
    <property type="molecule type" value="Genomic_DNA"/>
</dbReference>
<dbReference type="GO" id="GO:0016740">
    <property type="term" value="F:transferase activity"/>
    <property type="evidence" value="ECO:0007669"/>
    <property type="project" value="UniProtKB-KW"/>
</dbReference>
<reference evidence="2 3" key="1">
    <citation type="submission" date="2018-01" db="EMBL/GenBank/DDBJ databases">
        <title>Draft genome sequence of Sphaerisporangium sp. 7K107.</title>
        <authorList>
            <person name="Sahin N."/>
            <person name="Saygin H."/>
            <person name="Ay H."/>
        </authorList>
    </citation>
    <scope>NUCLEOTIDE SEQUENCE [LARGE SCALE GENOMIC DNA]</scope>
    <source>
        <strain evidence="2 3">7K107</strain>
    </source>
</reference>
<dbReference type="Pfam" id="PF00483">
    <property type="entry name" value="NTP_transferase"/>
    <property type="match status" value="1"/>
</dbReference>
<comment type="caution">
    <text evidence="2">The sequence shown here is derived from an EMBL/GenBank/DDBJ whole genome shotgun (WGS) entry which is preliminary data.</text>
</comment>
<accession>A0A2W2GUL8</accession>
<organism evidence="2 3">
    <name type="scientific">Spongiactinospora gelatinilytica</name>
    <dbReference type="NCBI Taxonomy" id="2666298"/>
    <lineage>
        <taxon>Bacteria</taxon>
        <taxon>Bacillati</taxon>
        <taxon>Actinomycetota</taxon>
        <taxon>Actinomycetes</taxon>
        <taxon>Streptosporangiales</taxon>
        <taxon>Streptosporangiaceae</taxon>
        <taxon>Spongiactinospora</taxon>
    </lineage>
</organism>
<name>A0A2W2GUL8_9ACTN</name>
<dbReference type="SUPFAM" id="SSF53448">
    <property type="entry name" value="Nucleotide-diphospho-sugar transferases"/>
    <property type="match status" value="1"/>
</dbReference>
<dbReference type="Gene3D" id="3.90.550.10">
    <property type="entry name" value="Spore Coat Polysaccharide Biosynthesis Protein SpsA, Chain A"/>
    <property type="match status" value="1"/>
</dbReference>
<keyword evidence="2" id="KW-0808">Transferase</keyword>
<dbReference type="CDD" id="cd04189">
    <property type="entry name" value="G1P_TT_long"/>
    <property type="match status" value="1"/>
</dbReference>
<dbReference type="NCBIfam" id="TIGR01208">
    <property type="entry name" value="rmlA_long"/>
    <property type="match status" value="1"/>
</dbReference>
<proteinExistence type="predicted"/>
<dbReference type="PANTHER" id="PTHR42883:SF2">
    <property type="entry name" value="THYMIDYLYLTRANSFERASE"/>
    <property type="match status" value="1"/>
</dbReference>
<dbReference type="PANTHER" id="PTHR42883">
    <property type="entry name" value="GLUCOSE-1-PHOSPHATE THYMIDYLTRANSFERASE"/>
    <property type="match status" value="1"/>
</dbReference>
<dbReference type="Proteomes" id="UP000248544">
    <property type="component" value="Unassembled WGS sequence"/>
</dbReference>
<evidence type="ECO:0000313" key="2">
    <source>
        <dbReference type="EMBL" id="PZG51383.1"/>
    </source>
</evidence>
<dbReference type="InterPro" id="IPR005835">
    <property type="entry name" value="NTP_transferase_dom"/>
</dbReference>
<sequence>MKALVLAGGRGTRLRPFTHTVPKQLVPVANKPVLFYGLEAIKDAGITDVGVIVGDHGPAIQSALGDGAAFGLNIGYIEQHAPLGLAHCVMIAQDFLGDADFLLYLGDNVIIDGVGPLLDAFWRSRPDAMVMTGKVANPSEYGVAEVGPGGVVTGLAEKPANPRSDLALVGAYVFTPVIHQAVRSVKPSWRNEREITDAIDWLLRSGWRVESHLHGGYWKDTGKVEDLLECNRAVLDTTERSIKGQVDDTCEIRGPVVIEEGAQVSGSRITGPAVIGVATVVRDSQVGPYTSIGADCDIAGAAIENSVVCAGSTVRGSLRNSLIGREAKVSGDIGRPASLVLGDHSQALLHGAAS</sequence>